<evidence type="ECO:0000256" key="1">
    <source>
        <dbReference type="SAM" id="MobiDB-lite"/>
    </source>
</evidence>
<evidence type="ECO:0000313" key="3">
    <source>
        <dbReference type="Proteomes" id="UP001153461"/>
    </source>
</evidence>
<organism evidence="2 3">
    <name type="scientific">Penicillium nalgiovense</name>
    <dbReference type="NCBI Taxonomy" id="60175"/>
    <lineage>
        <taxon>Eukaryota</taxon>
        <taxon>Fungi</taxon>
        <taxon>Dikarya</taxon>
        <taxon>Ascomycota</taxon>
        <taxon>Pezizomycotina</taxon>
        <taxon>Eurotiomycetes</taxon>
        <taxon>Eurotiomycetidae</taxon>
        <taxon>Eurotiales</taxon>
        <taxon>Aspergillaceae</taxon>
        <taxon>Penicillium</taxon>
    </lineage>
</organism>
<evidence type="ECO:0008006" key="4">
    <source>
        <dbReference type="Google" id="ProtNLM"/>
    </source>
</evidence>
<feature type="region of interest" description="Disordered" evidence="1">
    <location>
        <begin position="47"/>
        <end position="79"/>
    </location>
</feature>
<name>A0A9W4HA75_PENNA</name>
<accession>A0A9W4HA75</accession>
<proteinExistence type="predicted"/>
<evidence type="ECO:0000313" key="2">
    <source>
        <dbReference type="EMBL" id="CAG7947499.1"/>
    </source>
</evidence>
<sequence length="246" mass="26314">MHVIVYNKAVKAGCIDRFPIAALPTSVTPPGTKSSLCSCQYPCKATSPASDTHMPPKKRGGAASSSAPAAPKRGRASKLAKENNITAEEENEIKEVFHLFSDKNTDFPDEKEGVIPREDVRKALVALGLPPTDSTELAEILSALDPTLSGYVPYSPFISIAAAKLRSRDDDAMAAEVDDAYQLFTRGTDGPITLSHLRRIARDLKEDSVGDDLLKDMILEGNGGAGLSAGVTLEQFHDVMTRAGVF</sequence>
<dbReference type="Proteomes" id="UP001153461">
    <property type="component" value="Unassembled WGS sequence"/>
</dbReference>
<dbReference type="OrthoDB" id="26525at2759"/>
<dbReference type="AlphaFoldDB" id="A0A9W4HA75"/>
<dbReference type="Gene3D" id="1.10.238.10">
    <property type="entry name" value="EF-hand"/>
    <property type="match status" value="2"/>
</dbReference>
<dbReference type="EMBL" id="CAJVNV010000011">
    <property type="protein sequence ID" value="CAG7947499.1"/>
    <property type="molecule type" value="Genomic_DNA"/>
</dbReference>
<dbReference type="InterPro" id="IPR011992">
    <property type="entry name" value="EF-hand-dom_pair"/>
</dbReference>
<reference evidence="2" key="1">
    <citation type="submission" date="2021-07" db="EMBL/GenBank/DDBJ databases">
        <authorList>
            <person name="Branca A.L. A."/>
        </authorList>
    </citation>
    <scope>NUCLEOTIDE SEQUENCE</scope>
</reference>
<dbReference type="SUPFAM" id="SSF47473">
    <property type="entry name" value="EF-hand"/>
    <property type="match status" value="1"/>
</dbReference>
<protein>
    <recommendedName>
        <fullName evidence="4">EF-hand domain-containing protein</fullName>
    </recommendedName>
</protein>
<comment type="caution">
    <text evidence="2">The sequence shown here is derived from an EMBL/GenBank/DDBJ whole genome shotgun (WGS) entry which is preliminary data.</text>
</comment>
<feature type="compositionally biased region" description="Low complexity" evidence="1">
    <location>
        <begin position="61"/>
        <end position="71"/>
    </location>
</feature>
<gene>
    <name evidence="2" type="ORF">PNAL_LOCUS390</name>
</gene>